<dbReference type="HAMAP" id="MF_00148">
    <property type="entry name" value="UDG"/>
    <property type="match status" value="1"/>
</dbReference>
<dbReference type="NCBIfam" id="NF003591">
    <property type="entry name" value="PRK05254.1-4"/>
    <property type="match status" value="1"/>
</dbReference>
<comment type="function">
    <text evidence="2 9 11">Excises uracil residues from the DNA which can arise as a result of misincorporation of dUMP residues by DNA polymerase or due to deamination of cytosine.</text>
</comment>
<keyword evidence="8 9" id="KW-0234">DNA repair</keyword>
<feature type="domain" description="Uracil-DNA glycosylase-like" evidence="12">
    <location>
        <begin position="49"/>
        <end position="209"/>
    </location>
</feature>
<name>A0A931HTR0_9BACI</name>
<dbReference type="NCBIfam" id="TIGR00628">
    <property type="entry name" value="ung"/>
    <property type="match status" value="1"/>
</dbReference>
<evidence type="ECO:0000256" key="9">
    <source>
        <dbReference type="HAMAP-Rule" id="MF_00148"/>
    </source>
</evidence>
<dbReference type="AlphaFoldDB" id="A0A931HTR0"/>
<gene>
    <name evidence="9" type="primary">ung</name>
    <name evidence="13" type="ORF">H0267_04690</name>
</gene>
<accession>A0A931HTR0</accession>
<keyword evidence="6 9" id="KW-0227">DNA damage</keyword>
<evidence type="ECO:0000259" key="12">
    <source>
        <dbReference type="SMART" id="SM00986"/>
    </source>
</evidence>
<dbReference type="EC" id="3.2.2.27" evidence="4 9"/>
<dbReference type="SMART" id="SM00987">
    <property type="entry name" value="UreE_C"/>
    <property type="match status" value="1"/>
</dbReference>
<evidence type="ECO:0000313" key="14">
    <source>
        <dbReference type="Proteomes" id="UP000614490"/>
    </source>
</evidence>
<evidence type="ECO:0000256" key="7">
    <source>
        <dbReference type="ARBA" id="ARBA00022801"/>
    </source>
</evidence>
<keyword evidence="7 9" id="KW-0378">Hydrolase</keyword>
<dbReference type="PANTHER" id="PTHR11264">
    <property type="entry name" value="URACIL-DNA GLYCOSYLASE"/>
    <property type="match status" value="1"/>
</dbReference>
<dbReference type="InterPro" id="IPR002043">
    <property type="entry name" value="UDG_fam1"/>
</dbReference>
<dbReference type="NCBIfam" id="NF003589">
    <property type="entry name" value="PRK05254.1-2"/>
    <property type="match status" value="1"/>
</dbReference>
<evidence type="ECO:0000256" key="2">
    <source>
        <dbReference type="ARBA" id="ARBA00002631"/>
    </source>
</evidence>
<proteinExistence type="inferred from homology"/>
<dbReference type="Proteomes" id="UP000614490">
    <property type="component" value="Unassembled WGS sequence"/>
</dbReference>
<reference evidence="13 14" key="1">
    <citation type="journal article" date="2005" name="Int. J. Syst. Evol. Microbiol.">
        <title>Halobacillus yeomjeoni sp. nov., isolated from a marine solar saltern in Korea.</title>
        <authorList>
            <person name="Yoon J.H."/>
            <person name="Kang S.J."/>
            <person name="Lee C.H."/>
            <person name="Oh H.W."/>
            <person name="Oh T.K."/>
        </authorList>
    </citation>
    <scope>NUCLEOTIDE SEQUENCE [LARGE SCALE GENOMIC DNA]</scope>
    <source>
        <strain evidence="13 14">KCTC 3957</strain>
    </source>
</reference>
<evidence type="ECO:0000313" key="13">
    <source>
        <dbReference type="EMBL" id="MBH0229507.1"/>
    </source>
</evidence>
<evidence type="ECO:0000256" key="4">
    <source>
        <dbReference type="ARBA" id="ARBA00012030"/>
    </source>
</evidence>
<dbReference type="SMART" id="SM00986">
    <property type="entry name" value="UDG"/>
    <property type="match status" value="1"/>
</dbReference>
<dbReference type="RefSeq" id="WP_197316111.1">
    <property type="nucleotide sequence ID" value="NZ_JADZSC010000001.1"/>
</dbReference>
<dbReference type="PROSITE" id="PS00130">
    <property type="entry name" value="U_DNA_GLYCOSYLASE"/>
    <property type="match status" value="1"/>
</dbReference>
<dbReference type="NCBIfam" id="NF003588">
    <property type="entry name" value="PRK05254.1-1"/>
    <property type="match status" value="1"/>
</dbReference>
<sequence length="227" mass="26202">MKSFNNDWAYLLHAEFEKSYYQTLREKLKEEYQTYSIYPDMNNIFAALDHTSYQNTKVVILGQDPYHGPEQAHGFSFSVKPDVKIPPSLRNIFKEMEADLGLRPPDHGHLVSWAEQGVLLLNNVLTVRAYEAHSHQGLGWEKFTHRVIELLNQRKVPVVFILWGRHAQKKGSAIDRSRHKVITSPHPSPLSAHRGFFGSRPFSKANEFLESIGEEPVNWELPEKIDL</sequence>
<dbReference type="SUPFAM" id="SSF52141">
    <property type="entry name" value="Uracil-DNA glycosylase-like"/>
    <property type="match status" value="1"/>
</dbReference>
<dbReference type="InterPro" id="IPR005122">
    <property type="entry name" value="Uracil-DNA_glycosylase-like"/>
</dbReference>
<dbReference type="PANTHER" id="PTHR11264:SF0">
    <property type="entry name" value="URACIL-DNA GLYCOSYLASE"/>
    <property type="match status" value="1"/>
</dbReference>
<dbReference type="Pfam" id="PF03167">
    <property type="entry name" value="UDG"/>
    <property type="match status" value="1"/>
</dbReference>
<dbReference type="GO" id="GO:0004844">
    <property type="term" value="F:uracil DNA N-glycosylase activity"/>
    <property type="evidence" value="ECO:0007669"/>
    <property type="project" value="UniProtKB-UniRule"/>
</dbReference>
<comment type="subcellular location">
    <subcellularLocation>
        <location evidence="9">Cytoplasm</location>
    </subcellularLocation>
</comment>
<evidence type="ECO:0000256" key="6">
    <source>
        <dbReference type="ARBA" id="ARBA00022763"/>
    </source>
</evidence>
<keyword evidence="14" id="KW-1185">Reference proteome</keyword>
<evidence type="ECO:0000256" key="5">
    <source>
        <dbReference type="ARBA" id="ARBA00018429"/>
    </source>
</evidence>
<comment type="caution">
    <text evidence="13">The sequence shown here is derived from an EMBL/GenBank/DDBJ whole genome shotgun (WGS) entry which is preliminary data.</text>
</comment>
<dbReference type="InterPro" id="IPR036895">
    <property type="entry name" value="Uracil-DNA_glycosylase-like_sf"/>
</dbReference>
<evidence type="ECO:0000256" key="10">
    <source>
        <dbReference type="PROSITE-ProRule" id="PRU10072"/>
    </source>
</evidence>
<evidence type="ECO:0000256" key="3">
    <source>
        <dbReference type="ARBA" id="ARBA00008184"/>
    </source>
</evidence>
<dbReference type="CDD" id="cd10027">
    <property type="entry name" value="UDG-F1-like"/>
    <property type="match status" value="1"/>
</dbReference>
<dbReference type="GO" id="GO:0005737">
    <property type="term" value="C:cytoplasm"/>
    <property type="evidence" value="ECO:0007669"/>
    <property type="project" value="UniProtKB-SubCell"/>
</dbReference>
<dbReference type="NCBIfam" id="NF003592">
    <property type="entry name" value="PRK05254.1-5"/>
    <property type="match status" value="1"/>
</dbReference>
<keyword evidence="13" id="KW-0326">Glycosidase</keyword>
<evidence type="ECO:0000256" key="8">
    <source>
        <dbReference type="ARBA" id="ARBA00023204"/>
    </source>
</evidence>
<dbReference type="InterPro" id="IPR018085">
    <property type="entry name" value="Ura-DNA_Glyclase_AS"/>
</dbReference>
<keyword evidence="9" id="KW-0963">Cytoplasm</keyword>
<evidence type="ECO:0000256" key="1">
    <source>
        <dbReference type="ARBA" id="ARBA00001400"/>
    </source>
</evidence>
<evidence type="ECO:0000256" key="11">
    <source>
        <dbReference type="RuleBase" id="RU003780"/>
    </source>
</evidence>
<dbReference type="EMBL" id="JADZSC010000001">
    <property type="protein sequence ID" value="MBH0229507.1"/>
    <property type="molecule type" value="Genomic_DNA"/>
</dbReference>
<protein>
    <recommendedName>
        <fullName evidence="5 9">Uracil-DNA glycosylase</fullName>
        <shortName evidence="9">UDG</shortName>
        <ecNumber evidence="4 9">3.2.2.27</ecNumber>
    </recommendedName>
</protein>
<feature type="active site" description="Proton acceptor" evidence="9 10">
    <location>
        <position position="64"/>
    </location>
</feature>
<dbReference type="GO" id="GO:0097510">
    <property type="term" value="P:base-excision repair, AP site formation via deaminated base removal"/>
    <property type="evidence" value="ECO:0007669"/>
    <property type="project" value="TreeGrafter"/>
</dbReference>
<dbReference type="FunFam" id="3.40.470.10:FF:000001">
    <property type="entry name" value="Uracil-DNA glycosylase"/>
    <property type="match status" value="1"/>
</dbReference>
<comment type="similarity">
    <text evidence="3 9 11">Belongs to the uracil-DNA glycosylase (UDG) superfamily. UNG family.</text>
</comment>
<dbReference type="Gene3D" id="3.40.470.10">
    <property type="entry name" value="Uracil-DNA glycosylase-like domain"/>
    <property type="match status" value="1"/>
</dbReference>
<comment type="catalytic activity">
    <reaction evidence="1 9 11">
        <text>Hydrolyzes single-stranded DNA or mismatched double-stranded DNA and polynucleotides, releasing free uracil.</text>
        <dbReference type="EC" id="3.2.2.27"/>
    </reaction>
</comment>
<organism evidence="13 14">
    <name type="scientific">Halobacillus yeomjeoni</name>
    <dbReference type="NCBI Taxonomy" id="311194"/>
    <lineage>
        <taxon>Bacteria</taxon>
        <taxon>Bacillati</taxon>
        <taxon>Bacillota</taxon>
        <taxon>Bacilli</taxon>
        <taxon>Bacillales</taxon>
        <taxon>Bacillaceae</taxon>
        <taxon>Halobacillus</taxon>
    </lineage>
</organism>